<name>A0A9J7KN56_BRAFL</name>
<feature type="region of interest" description="Disordered" evidence="1">
    <location>
        <begin position="123"/>
        <end position="157"/>
    </location>
</feature>
<evidence type="ECO:0000313" key="2">
    <source>
        <dbReference type="Proteomes" id="UP000001554"/>
    </source>
</evidence>
<dbReference type="RefSeq" id="XP_035667095.1">
    <property type="nucleotide sequence ID" value="XM_035811202.1"/>
</dbReference>
<gene>
    <name evidence="3" type="primary">LOC118409842</name>
</gene>
<feature type="region of interest" description="Disordered" evidence="1">
    <location>
        <begin position="178"/>
        <end position="226"/>
    </location>
</feature>
<evidence type="ECO:0000313" key="3">
    <source>
        <dbReference type="RefSeq" id="XP_035667095.1"/>
    </source>
</evidence>
<sequence>MQTPTIKPPSKIGRRYDESGVQSNELSNLTDDPVQTEVKRRPQGVYELPFARVSKTVKRYRKEEDAEVHPSNETFDWDAIGCDESSSFFDNSSTLDDLLGVKSSQRVNREVSSASSSSKARYWLDRKDLPHPSKLRSSGRDKKRRRRDDNHVNHHVAQLKKKRTDFDCFRLASTNATDVRARAKRDSDDSVQEEENFQPHTYSVKSTRNRESYGSPGSPSSAWDISGHNMTPGVQQVPSMSPLELSFLQYSTGLDGGNAGNPCFDQASYWTRATQAMEPQQTYHQQYSSASLTIPEGQHHFPNSVETAQKTPLVSSLPSQDVESSACIINPDPLGILATMRQRGPEVFQRFMNLYTEE</sequence>
<accession>A0A9J7KN56</accession>
<feature type="compositionally biased region" description="Basic and acidic residues" evidence="1">
    <location>
        <begin position="179"/>
        <end position="188"/>
    </location>
</feature>
<keyword evidence="2" id="KW-1185">Reference proteome</keyword>
<dbReference type="GeneID" id="118409842"/>
<reference evidence="3" key="2">
    <citation type="submission" date="2025-08" db="UniProtKB">
        <authorList>
            <consortium name="RefSeq"/>
        </authorList>
    </citation>
    <scope>IDENTIFICATION</scope>
    <source>
        <strain evidence="3">S238N-H82</strain>
        <tissue evidence="3">Testes</tissue>
    </source>
</reference>
<proteinExistence type="predicted"/>
<reference evidence="2" key="1">
    <citation type="journal article" date="2020" name="Nat. Ecol. Evol.">
        <title>Deeply conserved synteny resolves early events in vertebrate evolution.</title>
        <authorList>
            <person name="Simakov O."/>
            <person name="Marletaz F."/>
            <person name="Yue J.X."/>
            <person name="O'Connell B."/>
            <person name="Jenkins J."/>
            <person name="Brandt A."/>
            <person name="Calef R."/>
            <person name="Tung C.H."/>
            <person name="Huang T.K."/>
            <person name="Schmutz J."/>
            <person name="Satoh N."/>
            <person name="Yu J.K."/>
            <person name="Putnam N.H."/>
            <person name="Green R.E."/>
            <person name="Rokhsar D.S."/>
        </authorList>
    </citation>
    <scope>NUCLEOTIDE SEQUENCE [LARGE SCALE GENOMIC DNA]</scope>
    <source>
        <strain evidence="2">S238N-H82</strain>
    </source>
</reference>
<feature type="region of interest" description="Disordered" evidence="1">
    <location>
        <begin position="1"/>
        <end position="44"/>
    </location>
</feature>
<organism evidence="2 3">
    <name type="scientific">Branchiostoma floridae</name>
    <name type="common">Florida lancelet</name>
    <name type="synonym">Amphioxus</name>
    <dbReference type="NCBI Taxonomy" id="7739"/>
    <lineage>
        <taxon>Eukaryota</taxon>
        <taxon>Metazoa</taxon>
        <taxon>Chordata</taxon>
        <taxon>Cephalochordata</taxon>
        <taxon>Leptocardii</taxon>
        <taxon>Amphioxiformes</taxon>
        <taxon>Branchiostomatidae</taxon>
        <taxon>Branchiostoma</taxon>
    </lineage>
</organism>
<evidence type="ECO:0000256" key="1">
    <source>
        <dbReference type="SAM" id="MobiDB-lite"/>
    </source>
</evidence>
<dbReference type="AlphaFoldDB" id="A0A9J7KN56"/>
<dbReference type="Proteomes" id="UP000001554">
    <property type="component" value="Chromosome 2"/>
</dbReference>
<feature type="compositionally biased region" description="Polar residues" evidence="1">
    <location>
        <begin position="215"/>
        <end position="226"/>
    </location>
</feature>
<feature type="compositionally biased region" description="Polar residues" evidence="1">
    <location>
        <begin position="20"/>
        <end position="30"/>
    </location>
</feature>
<protein>
    <submittedName>
        <fullName evidence="3">Uncharacterized protein LOC118409842 isoform X2</fullName>
    </submittedName>
</protein>